<dbReference type="RefSeq" id="WP_011018820.1">
    <property type="nucleotide sequence ID" value="NZ_DUJS01000004.1"/>
</dbReference>
<protein>
    <submittedName>
        <fullName evidence="2">Uncharacterized protein</fullName>
    </submittedName>
</protein>
<keyword evidence="1" id="KW-0812">Transmembrane</keyword>
<sequence length="191" mass="21356">MSLVKSAKNDVVIVVGEDIDEFNKGVLSSVCKETGKVILFGKDYLNKFSIDEKLETSEESLPIKRCDVAIVDEDTEVDGKLLLDVPADEYTINEVLSLVKEQFKEVCDYERGVEADVLLVIDSDRGRLRIYANGDEDEVEDKARELCMKVAERVVEERRSAHIDIRTYGFALVSVALAIVVVTLILRTSPV</sequence>
<organism evidence="2 3">
    <name type="scientific">Methanopyrus kandleri</name>
    <dbReference type="NCBI Taxonomy" id="2320"/>
    <lineage>
        <taxon>Archaea</taxon>
        <taxon>Methanobacteriati</taxon>
        <taxon>Methanobacteriota</taxon>
        <taxon>Methanomada group</taxon>
        <taxon>Methanopyri</taxon>
        <taxon>Methanopyrales</taxon>
        <taxon>Methanopyraceae</taxon>
        <taxon>Methanopyrus</taxon>
    </lineage>
</organism>
<dbReference type="AlphaFoldDB" id="A0A832T964"/>
<evidence type="ECO:0000256" key="1">
    <source>
        <dbReference type="SAM" id="Phobius"/>
    </source>
</evidence>
<dbReference type="EMBL" id="DUJS01000004">
    <property type="protein sequence ID" value="HII70390.1"/>
    <property type="molecule type" value="Genomic_DNA"/>
</dbReference>
<evidence type="ECO:0000313" key="2">
    <source>
        <dbReference type="EMBL" id="HII70390.1"/>
    </source>
</evidence>
<evidence type="ECO:0000313" key="3">
    <source>
        <dbReference type="Proteomes" id="UP000619545"/>
    </source>
</evidence>
<reference evidence="2" key="1">
    <citation type="journal article" date="2020" name="bioRxiv">
        <title>A rank-normalized archaeal taxonomy based on genome phylogeny resolves widespread incomplete and uneven classifications.</title>
        <authorList>
            <person name="Rinke C."/>
            <person name="Chuvochina M."/>
            <person name="Mussig A.J."/>
            <person name="Chaumeil P.-A."/>
            <person name="Waite D.W."/>
            <person name="Whitman W.B."/>
            <person name="Parks D.H."/>
            <person name="Hugenholtz P."/>
        </authorList>
    </citation>
    <scope>NUCLEOTIDE SEQUENCE</scope>
    <source>
        <strain evidence="2">UBA8853</strain>
    </source>
</reference>
<keyword evidence="1" id="KW-0472">Membrane</keyword>
<name>A0A832T964_9EURY</name>
<feature type="transmembrane region" description="Helical" evidence="1">
    <location>
        <begin position="168"/>
        <end position="186"/>
    </location>
</feature>
<proteinExistence type="predicted"/>
<accession>A0A832T964</accession>
<dbReference type="Proteomes" id="UP000619545">
    <property type="component" value="Unassembled WGS sequence"/>
</dbReference>
<dbReference type="GeneID" id="1477753"/>
<comment type="caution">
    <text evidence="2">The sequence shown here is derived from an EMBL/GenBank/DDBJ whole genome shotgun (WGS) entry which is preliminary data.</text>
</comment>
<keyword evidence="1" id="KW-1133">Transmembrane helix</keyword>
<gene>
    <name evidence="2" type="ORF">HA336_04065</name>
</gene>